<sequence length="80" mass="8863">MNKSSGTEGRNPGAPGVVHNTQDDTYCNTANPIPVCAKIAINSDNLEEDSCVYKLHNLYFEHFQTPSGKSKRKRMDSADF</sequence>
<protein>
    <submittedName>
        <fullName evidence="1">Uncharacterized protein</fullName>
    </submittedName>
</protein>
<evidence type="ECO:0000313" key="2">
    <source>
        <dbReference type="Proteomes" id="UP000245591"/>
    </source>
</evidence>
<dbReference type="EMBL" id="MBFU01000043">
    <property type="protein sequence ID" value="PWA02946.1"/>
    <property type="molecule type" value="Genomic_DNA"/>
</dbReference>
<keyword evidence="2" id="KW-1185">Reference proteome</keyword>
<name>A0A2U1JCW6_SMIAN</name>
<accession>A0A2U1JCW6</accession>
<gene>
    <name evidence="1" type="ORF">BB558_000896</name>
</gene>
<dbReference type="AlphaFoldDB" id="A0A2U1JCW6"/>
<proteinExistence type="predicted"/>
<evidence type="ECO:0000313" key="1">
    <source>
        <dbReference type="EMBL" id="PWA02946.1"/>
    </source>
</evidence>
<dbReference type="Proteomes" id="UP000245591">
    <property type="component" value="Unassembled WGS sequence"/>
</dbReference>
<reference evidence="1 2" key="1">
    <citation type="journal article" date="2018" name="MBio">
        <title>Comparative Genomics Reveals the Core Gene Toolbox for the Fungus-Insect Symbiosis.</title>
        <authorList>
            <person name="Wang Y."/>
            <person name="Stata M."/>
            <person name="Wang W."/>
            <person name="Stajich J.E."/>
            <person name="White M.M."/>
            <person name="Moncalvo J.M."/>
        </authorList>
    </citation>
    <scope>NUCLEOTIDE SEQUENCE [LARGE SCALE GENOMIC DNA]</scope>
    <source>
        <strain evidence="1 2">AUS-126-30</strain>
    </source>
</reference>
<comment type="caution">
    <text evidence="1">The sequence shown here is derived from an EMBL/GenBank/DDBJ whole genome shotgun (WGS) entry which is preliminary data.</text>
</comment>
<organism evidence="1 2">
    <name type="scientific">Smittium angustum</name>
    <dbReference type="NCBI Taxonomy" id="133377"/>
    <lineage>
        <taxon>Eukaryota</taxon>
        <taxon>Fungi</taxon>
        <taxon>Fungi incertae sedis</taxon>
        <taxon>Zoopagomycota</taxon>
        <taxon>Kickxellomycotina</taxon>
        <taxon>Harpellomycetes</taxon>
        <taxon>Harpellales</taxon>
        <taxon>Legeriomycetaceae</taxon>
        <taxon>Smittium</taxon>
    </lineage>
</organism>